<sequence length="84" mass="9548">MPTDGFIIEAGDGSFLDSGYDWRKCTHQSETFVHPEKEIGSILMHSQNWNVKPAILYPARFDHTLEKADQVSLLSEQPLQISFP</sequence>
<proteinExistence type="predicted"/>
<comment type="caution">
    <text evidence="1">The sequence shown here is derived from an EMBL/GenBank/DDBJ whole genome shotgun (WGS) entry which is preliminary data.</text>
</comment>
<evidence type="ECO:0000313" key="2">
    <source>
        <dbReference type="Proteomes" id="UP000178106"/>
    </source>
</evidence>
<dbReference type="AlphaFoldDB" id="A0A1G2E307"/>
<gene>
    <name evidence="1" type="ORF">A2494_02735</name>
</gene>
<dbReference type="Proteomes" id="UP000178106">
    <property type="component" value="Unassembled WGS sequence"/>
</dbReference>
<dbReference type="EMBL" id="MHLU01000028">
    <property type="protein sequence ID" value="OGZ20183.1"/>
    <property type="molecule type" value="Genomic_DNA"/>
</dbReference>
<protein>
    <submittedName>
        <fullName evidence="1">Uncharacterized protein</fullName>
    </submittedName>
</protein>
<accession>A0A1G2E307</accession>
<organism evidence="1 2">
    <name type="scientific">Candidatus Lloydbacteria bacterium RIFOXYC12_FULL_46_25</name>
    <dbReference type="NCBI Taxonomy" id="1798670"/>
    <lineage>
        <taxon>Bacteria</taxon>
        <taxon>Candidatus Lloydiibacteriota</taxon>
    </lineage>
</organism>
<reference evidence="1 2" key="1">
    <citation type="journal article" date="2016" name="Nat. Commun.">
        <title>Thousands of microbial genomes shed light on interconnected biogeochemical processes in an aquifer system.</title>
        <authorList>
            <person name="Anantharaman K."/>
            <person name="Brown C.T."/>
            <person name="Hug L.A."/>
            <person name="Sharon I."/>
            <person name="Castelle C.J."/>
            <person name="Probst A.J."/>
            <person name="Thomas B.C."/>
            <person name="Singh A."/>
            <person name="Wilkins M.J."/>
            <person name="Karaoz U."/>
            <person name="Brodie E.L."/>
            <person name="Williams K.H."/>
            <person name="Hubbard S.S."/>
            <person name="Banfield J.F."/>
        </authorList>
    </citation>
    <scope>NUCLEOTIDE SEQUENCE [LARGE SCALE GENOMIC DNA]</scope>
</reference>
<name>A0A1G2E307_9BACT</name>
<evidence type="ECO:0000313" key="1">
    <source>
        <dbReference type="EMBL" id="OGZ20183.1"/>
    </source>
</evidence>